<comment type="catalytic activity">
    <reaction evidence="9 10 13">
        <text>Hydrolysis of proteins in presence of ATP.</text>
        <dbReference type="EC" id="3.4.21.53"/>
    </reaction>
</comment>
<dbReference type="InterPro" id="IPR004815">
    <property type="entry name" value="Lon_bac/euk-typ"/>
</dbReference>
<comment type="subcellular location">
    <subcellularLocation>
        <location evidence="1 9 10">Cytoplasm</location>
    </subcellularLocation>
</comment>
<dbReference type="SUPFAM" id="SSF52540">
    <property type="entry name" value="P-loop containing nucleoside triphosphate hydrolases"/>
    <property type="match status" value="1"/>
</dbReference>
<dbReference type="InterPro" id="IPR027543">
    <property type="entry name" value="Lon_bac"/>
</dbReference>
<evidence type="ECO:0000256" key="6">
    <source>
        <dbReference type="ARBA" id="ARBA00022825"/>
    </source>
</evidence>
<dbReference type="Gene3D" id="1.20.5.5270">
    <property type="match status" value="1"/>
</dbReference>
<evidence type="ECO:0000256" key="10">
    <source>
        <dbReference type="PIRNR" id="PIRNR001174"/>
    </source>
</evidence>
<dbReference type="Gene3D" id="3.30.230.10">
    <property type="match status" value="1"/>
</dbReference>
<dbReference type="Pfam" id="PF05362">
    <property type="entry name" value="Lon_C"/>
    <property type="match status" value="1"/>
</dbReference>
<evidence type="ECO:0000256" key="1">
    <source>
        <dbReference type="ARBA" id="ARBA00004496"/>
    </source>
</evidence>
<dbReference type="InterPro" id="IPR014721">
    <property type="entry name" value="Ribsml_uS5_D2-typ_fold_subgr"/>
</dbReference>
<dbReference type="NCBIfam" id="NF008053">
    <property type="entry name" value="PRK10787.1"/>
    <property type="match status" value="1"/>
</dbReference>
<evidence type="ECO:0000256" key="13">
    <source>
        <dbReference type="PROSITE-ProRule" id="PRU01122"/>
    </source>
</evidence>
<gene>
    <name evidence="9" type="primary">lon</name>
    <name evidence="18" type="ORF">A2311_05950</name>
</gene>
<dbReference type="Gene3D" id="1.10.8.60">
    <property type="match status" value="1"/>
</dbReference>
<keyword evidence="8 9" id="KW-0346">Stress response</keyword>
<dbReference type="PROSITE" id="PS51787">
    <property type="entry name" value="LON_N"/>
    <property type="match status" value="1"/>
</dbReference>
<dbReference type="GO" id="GO:0034605">
    <property type="term" value="P:cellular response to heat"/>
    <property type="evidence" value="ECO:0007669"/>
    <property type="project" value="UniProtKB-UniRule"/>
</dbReference>
<keyword evidence="5 9" id="KW-0378">Hydrolase</keyword>
<dbReference type="SUPFAM" id="SSF88697">
    <property type="entry name" value="PUA domain-like"/>
    <property type="match status" value="1"/>
</dbReference>
<dbReference type="HAMAP" id="MF_01973">
    <property type="entry name" value="lon_bact"/>
    <property type="match status" value="1"/>
</dbReference>
<dbReference type="Pfam" id="PF22667">
    <property type="entry name" value="Lon_lid"/>
    <property type="match status" value="1"/>
</dbReference>
<keyword evidence="3 9" id="KW-0645">Protease</keyword>
<dbReference type="GO" id="GO:0043565">
    <property type="term" value="F:sequence-specific DNA binding"/>
    <property type="evidence" value="ECO:0007669"/>
    <property type="project" value="UniProtKB-UniRule"/>
</dbReference>
<dbReference type="PIRSF" id="PIRSF001174">
    <property type="entry name" value="Lon_proteas"/>
    <property type="match status" value="1"/>
</dbReference>
<dbReference type="NCBIfam" id="TIGR00763">
    <property type="entry name" value="lon"/>
    <property type="match status" value="1"/>
</dbReference>
<dbReference type="InterPro" id="IPR027065">
    <property type="entry name" value="Lon_Prtase"/>
</dbReference>
<evidence type="ECO:0000256" key="8">
    <source>
        <dbReference type="ARBA" id="ARBA00023016"/>
    </source>
</evidence>
<dbReference type="InterPro" id="IPR054594">
    <property type="entry name" value="Lon_lid"/>
</dbReference>
<dbReference type="SMART" id="SM00464">
    <property type="entry name" value="LON"/>
    <property type="match status" value="1"/>
</dbReference>
<evidence type="ECO:0000256" key="14">
    <source>
        <dbReference type="RuleBase" id="RU000591"/>
    </source>
</evidence>
<feature type="region of interest" description="Disordered" evidence="15">
    <location>
        <begin position="783"/>
        <end position="803"/>
    </location>
</feature>
<dbReference type="Pfam" id="PF00004">
    <property type="entry name" value="AAA"/>
    <property type="match status" value="1"/>
</dbReference>
<dbReference type="GO" id="GO:0005737">
    <property type="term" value="C:cytoplasm"/>
    <property type="evidence" value="ECO:0007669"/>
    <property type="project" value="UniProtKB-SubCell"/>
</dbReference>
<dbReference type="AlphaFoldDB" id="A0A1F4TJF1"/>
<dbReference type="GO" id="GO:0005524">
    <property type="term" value="F:ATP binding"/>
    <property type="evidence" value="ECO:0007669"/>
    <property type="project" value="UniProtKB-UniRule"/>
</dbReference>
<dbReference type="EC" id="3.4.21.53" evidence="9 10"/>
<dbReference type="STRING" id="1802583.A2311_05950"/>
<keyword evidence="7 9" id="KW-0067">ATP-binding</keyword>
<keyword evidence="2 9" id="KW-0963">Cytoplasm</keyword>
<dbReference type="GO" id="GO:0004176">
    <property type="term" value="F:ATP-dependent peptidase activity"/>
    <property type="evidence" value="ECO:0007669"/>
    <property type="project" value="UniProtKB-UniRule"/>
</dbReference>
<evidence type="ECO:0000256" key="12">
    <source>
        <dbReference type="PIRSR" id="PIRSR001174-2"/>
    </source>
</evidence>
<evidence type="ECO:0000259" key="16">
    <source>
        <dbReference type="PROSITE" id="PS51786"/>
    </source>
</evidence>
<comment type="subunit">
    <text evidence="9 10">Homohexamer. Organized in a ring with a central cavity.</text>
</comment>
<dbReference type="InterPro" id="IPR003593">
    <property type="entry name" value="AAA+_ATPase"/>
</dbReference>
<accession>A0A1F4TJF1</accession>
<dbReference type="Gene3D" id="2.30.130.40">
    <property type="entry name" value="LON domain-like"/>
    <property type="match status" value="1"/>
</dbReference>
<dbReference type="SMART" id="SM00382">
    <property type="entry name" value="AAA"/>
    <property type="match status" value="1"/>
</dbReference>
<dbReference type="Gene3D" id="1.20.58.1480">
    <property type="match status" value="1"/>
</dbReference>
<dbReference type="FunFam" id="1.20.5.5270:FF:000002">
    <property type="entry name" value="Lon protease homolog"/>
    <property type="match status" value="1"/>
</dbReference>
<dbReference type="CDD" id="cd19500">
    <property type="entry name" value="RecA-like_Lon"/>
    <property type="match status" value="1"/>
</dbReference>
<protein>
    <recommendedName>
        <fullName evidence="9 10">Lon protease</fullName>
        <ecNumber evidence="9 10">3.4.21.53</ecNumber>
    </recommendedName>
    <alternativeName>
        <fullName evidence="9">ATP-dependent protease La</fullName>
    </alternativeName>
</protein>
<comment type="induction">
    <text evidence="9">By heat shock.</text>
</comment>
<evidence type="ECO:0000256" key="5">
    <source>
        <dbReference type="ARBA" id="ARBA00022801"/>
    </source>
</evidence>
<dbReference type="PRINTS" id="PR00830">
    <property type="entry name" value="ENDOLAPTASE"/>
</dbReference>
<evidence type="ECO:0000256" key="11">
    <source>
        <dbReference type="PIRSR" id="PIRSR001174-1"/>
    </source>
</evidence>
<dbReference type="InterPro" id="IPR008268">
    <property type="entry name" value="Peptidase_S16_AS"/>
</dbReference>
<comment type="function">
    <text evidence="9">ATP-dependent serine protease that mediates the selective degradation of mutant and abnormal proteins as well as certain short-lived regulatory proteins. Required for cellular homeostasis and for survival from DNA damage and developmental changes induced by stress. Degrades polypeptides processively to yield small peptide fragments that are 5 to 10 amino acids long. Binds to DNA in a double-stranded, site-specific manner.</text>
</comment>
<dbReference type="PANTHER" id="PTHR10046">
    <property type="entry name" value="ATP DEPENDENT LON PROTEASE FAMILY MEMBER"/>
    <property type="match status" value="1"/>
</dbReference>
<evidence type="ECO:0000256" key="15">
    <source>
        <dbReference type="SAM" id="MobiDB-lite"/>
    </source>
</evidence>
<dbReference type="InterPro" id="IPR008269">
    <property type="entry name" value="Lon_proteolytic"/>
</dbReference>
<sequence length="803" mass="90510">MPEKSRQDNTNEWREELPLIPLRNMVVFPQMIVPLFIGRNRSVKALEETLAKEKLVVFASQKSEEVEEPGQKDICAIGTLSEIVQMMSLPDGTTKILVEGLTRVKIEKFISDDPYFKVQISRVPEEAEVSVEAEALMRQVIKLFENYVKLNRRIPAETLMSIVNVDNPGRLADLISSYLSLKVDEKQAILEALTIEKRLKKLAEILDKETEILNVEKKLQGRVRKQIERVQKEYYLKEKMRAIQEELGEEEEADPEVGDYRKKIEAAKLPAEVKQKAEKELGRLKEMPPMSAESAVIRTYLDWLTELPWKKKSKSRIDISEVEKILDDEHYGLEKVKERILEYFAVLQLTGKIGGTILCLVGPPGVGKTSVARSIANAMGRKFTRVALGGVRDEAEIRGHRRTYVGSMPGRIIQSIHKVGVSNPVFLLDEIDKLGTDFRGDPASALLEVLDPEMNKEFSDHYLESAFDLSDVFFITTANTREPIPRPLQDRMEIIDMSGYTEEEKHGIAKGFLIPREMERHGLKKGKVEIDEQALLMIIREYTREAGVRNLEREIATVLRKIATKIVKEKDEKKFIIKKEDLNEYLGAPRYRFGLQEEKDQIGTATGLAWTEVGGDPLPIEVSVVAGRGALTLTGQLGDVMQESAKAAMSFVRSKAKELGLDDNFYRKFDIHIHVPEGAVPKDGPSAGITIATALTSALTNTPVRRDVAMTGEITLRGKVLPIGGLKEKVLAARRAGIRQLIVPRENKKDIDEIKKEIPPDVTFNFVKEMDEVLELALARPGKPRPTTKTIPGMDYPDKQLYA</sequence>
<feature type="domain" description="Lon N-terminal" evidence="17">
    <location>
        <begin position="17"/>
        <end position="210"/>
    </location>
</feature>
<comment type="caution">
    <text evidence="18">The sequence shown here is derived from an EMBL/GenBank/DDBJ whole genome shotgun (WGS) entry which is preliminary data.</text>
</comment>
<dbReference type="FunFam" id="3.40.50.300:FF:000382">
    <property type="entry name" value="Lon protease homolog 2, peroxisomal"/>
    <property type="match status" value="1"/>
</dbReference>
<proteinExistence type="evidence at transcript level"/>
<dbReference type="GO" id="GO:0016887">
    <property type="term" value="F:ATP hydrolysis activity"/>
    <property type="evidence" value="ECO:0007669"/>
    <property type="project" value="UniProtKB-UniRule"/>
</dbReference>
<dbReference type="InterPro" id="IPR046336">
    <property type="entry name" value="Lon_prtase_N_sf"/>
</dbReference>
<dbReference type="Gene3D" id="3.40.50.300">
    <property type="entry name" value="P-loop containing nucleotide triphosphate hydrolases"/>
    <property type="match status" value="1"/>
</dbReference>
<dbReference type="Pfam" id="PF02190">
    <property type="entry name" value="LON_substr_bdg"/>
    <property type="match status" value="1"/>
</dbReference>
<dbReference type="PROSITE" id="PS01046">
    <property type="entry name" value="LON_SER"/>
    <property type="match status" value="1"/>
</dbReference>
<dbReference type="SUPFAM" id="SSF54211">
    <property type="entry name" value="Ribosomal protein S5 domain 2-like"/>
    <property type="match status" value="1"/>
</dbReference>
<dbReference type="Proteomes" id="UP000178951">
    <property type="component" value="Unassembled WGS sequence"/>
</dbReference>
<keyword evidence="6 9" id="KW-0720">Serine protease</keyword>
<dbReference type="InterPro" id="IPR003959">
    <property type="entry name" value="ATPase_AAA_core"/>
</dbReference>
<dbReference type="InterPro" id="IPR020568">
    <property type="entry name" value="Ribosomal_Su5_D2-typ_SF"/>
</dbReference>
<dbReference type="GO" id="GO:0004252">
    <property type="term" value="F:serine-type endopeptidase activity"/>
    <property type="evidence" value="ECO:0007669"/>
    <property type="project" value="UniProtKB-UniRule"/>
</dbReference>
<evidence type="ECO:0000259" key="17">
    <source>
        <dbReference type="PROSITE" id="PS51787"/>
    </source>
</evidence>
<organism evidence="18 19">
    <name type="scientific">candidate division WOR-1 bacterium RIFOXYB2_FULL_48_7</name>
    <dbReference type="NCBI Taxonomy" id="1802583"/>
    <lineage>
        <taxon>Bacteria</taxon>
        <taxon>Bacillati</taxon>
        <taxon>Saganbacteria</taxon>
    </lineage>
</organism>
<dbReference type="PROSITE" id="PS51786">
    <property type="entry name" value="LON_PROTEOLYTIC"/>
    <property type="match status" value="1"/>
</dbReference>
<dbReference type="InterPro" id="IPR015947">
    <property type="entry name" value="PUA-like_sf"/>
</dbReference>
<dbReference type="InterPro" id="IPR003111">
    <property type="entry name" value="Lon_prtase_N"/>
</dbReference>
<evidence type="ECO:0000256" key="2">
    <source>
        <dbReference type="ARBA" id="ARBA00022490"/>
    </source>
</evidence>
<evidence type="ECO:0000313" key="19">
    <source>
        <dbReference type="Proteomes" id="UP000178951"/>
    </source>
</evidence>
<evidence type="ECO:0000256" key="4">
    <source>
        <dbReference type="ARBA" id="ARBA00022741"/>
    </source>
</evidence>
<feature type="domain" description="Lon proteolytic" evidence="16">
    <location>
        <begin position="599"/>
        <end position="780"/>
    </location>
</feature>
<reference evidence="18 19" key="1">
    <citation type="journal article" date="2016" name="Nat. Commun.">
        <title>Thousands of microbial genomes shed light on interconnected biogeochemical processes in an aquifer system.</title>
        <authorList>
            <person name="Anantharaman K."/>
            <person name="Brown C.T."/>
            <person name="Hug L.A."/>
            <person name="Sharon I."/>
            <person name="Castelle C.J."/>
            <person name="Probst A.J."/>
            <person name="Thomas B.C."/>
            <person name="Singh A."/>
            <person name="Wilkins M.J."/>
            <person name="Karaoz U."/>
            <person name="Brodie E.L."/>
            <person name="Williams K.H."/>
            <person name="Hubbard S.S."/>
            <person name="Banfield J.F."/>
        </authorList>
    </citation>
    <scope>NUCLEOTIDE SEQUENCE [LARGE SCALE GENOMIC DNA]</scope>
</reference>
<feature type="active site" evidence="9 11">
    <location>
        <position position="729"/>
    </location>
</feature>
<evidence type="ECO:0000256" key="3">
    <source>
        <dbReference type="ARBA" id="ARBA00022670"/>
    </source>
</evidence>
<keyword evidence="4 9" id="KW-0547">Nucleotide-binding</keyword>
<feature type="active site" evidence="9 11">
    <location>
        <position position="686"/>
    </location>
</feature>
<name>A0A1F4TJF1_UNCSA</name>
<evidence type="ECO:0000256" key="7">
    <source>
        <dbReference type="ARBA" id="ARBA00022840"/>
    </source>
</evidence>
<dbReference type="InterPro" id="IPR027417">
    <property type="entry name" value="P-loop_NTPase"/>
</dbReference>
<evidence type="ECO:0000256" key="9">
    <source>
        <dbReference type="HAMAP-Rule" id="MF_01973"/>
    </source>
</evidence>
<dbReference type="EMBL" id="MEUF01000071">
    <property type="protein sequence ID" value="OGC32814.1"/>
    <property type="molecule type" value="Genomic_DNA"/>
</dbReference>
<dbReference type="GO" id="GO:0006515">
    <property type="term" value="P:protein quality control for misfolded or incompletely synthesized proteins"/>
    <property type="evidence" value="ECO:0007669"/>
    <property type="project" value="UniProtKB-UniRule"/>
</dbReference>
<evidence type="ECO:0000313" key="18">
    <source>
        <dbReference type="EMBL" id="OGC32814.1"/>
    </source>
</evidence>
<comment type="similarity">
    <text evidence="9 10 13 14">Belongs to the peptidase S16 family.</text>
</comment>
<feature type="binding site" evidence="9 12">
    <location>
        <begin position="362"/>
        <end position="369"/>
    </location>
    <ligand>
        <name>ATP</name>
        <dbReference type="ChEBI" id="CHEBI:30616"/>
    </ligand>
</feature>